<gene>
    <name evidence="2" type="ORF">DPMN_187610</name>
</gene>
<evidence type="ECO:0000256" key="1">
    <source>
        <dbReference type="SAM" id="Phobius"/>
    </source>
</evidence>
<accession>A0A9D4DPU0</accession>
<reference evidence="2" key="2">
    <citation type="submission" date="2020-11" db="EMBL/GenBank/DDBJ databases">
        <authorList>
            <person name="McCartney M.A."/>
            <person name="Auch B."/>
            <person name="Kono T."/>
            <person name="Mallez S."/>
            <person name="Becker A."/>
            <person name="Gohl D.M."/>
            <person name="Silverstein K.A.T."/>
            <person name="Koren S."/>
            <person name="Bechman K.B."/>
            <person name="Herman A."/>
            <person name="Abrahante J.E."/>
            <person name="Garbe J."/>
        </authorList>
    </citation>
    <scope>NUCLEOTIDE SEQUENCE</scope>
    <source>
        <strain evidence="2">Duluth1</strain>
        <tissue evidence="2">Whole animal</tissue>
    </source>
</reference>
<keyword evidence="3" id="KW-1185">Reference proteome</keyword>
<dbReference type="EMBL" id="JAIWYP010000010">
    <property type="protein sequence ID" value="KAH3752983.1"/>
    <property type="molecule type" value="Genomic_DNA"/>
</dbReference>
<feature type="transmembrane region" description="Helical" evidence="1">
    <location>
        <begin position="16"/>
        <end position="41"/>
    </location>
</feature>
<protein>
    <submittedName>
        <fullName evidence="2">Uncharacterized protein</fullName>
    </submittedName>
</protein>
<dbReference type="AlphaFoldDB" id="A0A9D4DPU0"/>
<organism evidence="2 3">
    <name type="scientific">Dreissena polymorpha</name>
    <name type="common">Zebra mussel</name>
    <name type="synonym">Mytilus polymorpha</name>
    <dbReference type="NCBI Taxonomy" id="45954"/>
    <lineage>
        <taxon>Eukaryota</taxon>
        <taxon>Metazoa</taxon>
        <taxon>Spiralia</taxon>
        <taxon>Lophotrochozoa</taxon>
        <taxon>Mollusca</taxon>
        <taxon>Bivalvia</taxon>
        <taxon>Autobranchia</taxon>
        <taxon>Heteroconchia</taxon>
        <taxon>Euheterodonta</taxon>
        <taxon>Imparidentia</taxon>
        <taxon>Neoheterodontei</taxon>
        <taxon>Myida</taxon>
        <taxon>Dreissenoidea</taxon>
        <taxon>Dreissenidae</taxon>
        <taxon>Dreissena</taxon>
    </lineage>
</organism>
<evidence type="ECO:0000313" key="3">
    <source>
        <dbReference type="Proteomes" id="UP000828390"/>
    </source>
</evidence>
<name>A0A9D4DPU0_DREPO</name>
<proteinExistence type="predicted"/>
<comment type="caution">
    <text evidence="2">The sequence shown here is derived from an EMBL/GenBank/DDBJ whole genome shotgun (WGS) entry which is preliminary data.</text>
</comment>
<keyword evidence="1" id="KW-0812">Transmembrane</keyword>
<dbReference type="Proteomes" id="UP000828390">
    <property type="component" value="Unassembled WGS sequence"/>
</dbReference>
<evidence type="ECO:0000313" key="2">
    <source>
        <dbReference type="EMBL" id="KAH3752983.1"/>
    </source>
</evidence>
<reference evidence="2" key="1">
    <citation type="journal article" date="2019" name="bioRxiv">
        <title>The Genome of the Zebra Mussel, Dreissena polymorpha: A Resource for Invasive Species Research.</title>
        <authorList>
            <person name="McCartney M.A."/>
            <person name="Auch B."/>
            <person name="Kono T."/>
            <person name="Mallez S."/>
            <person name="Zhang Y."/>
            <person name="Obille A."/>
            <person name="Becker A."/>
            <person name="Abrahante J.E."/>
            <person name="Garbe J."/>
            <person name="Badalamenti J.P."/>
            <person name="Herman A."/>
            <person name="Mangelson H."/>
            <person name="Liachko I."/>
            <person name="Sullivan S."/>
            <person name="Sone E.D."/>
            <person name="Koren S."/>
            <person name="Silverstein K.A.T."/>
            <person name="Beckman K.B."/>
            <person name="Gohl D.M."/>
        </authorList>
    </citation>
    <scope>NUCLEOTIDE SEQUENCE</scope>
    <source>
        <strain evidence="2">Duluth1</strain>
        <tissue evidence="2">Whole animal</tissue>
    </source>
</reference>
<sequence>MASTQQNTTDNVNANVAVIVGIVTAAIVVFAAVLVTVMLVYKYKSQNNVRRIRQSEVSLQPFPLYNLPVKTEKMEPAKDTFMNRYNF</sequence>
<keyword evidence="1" id="KW-1133">Transmembrane helix</keyword>
<keyword evidence="1" id="KW-0472">Membrane</keyword>